<dbReference type="PIRSF" id="PIRSF029509">
    <property type="entry name" value="UCP029509"/>
    <property type="match status" value="1"/>
</dbReference>
<proteinExistence type="predicted"/>
<keyword evidence="4" id="KW-1185">Reference proteome</keyword>
<feature type="transmembrane region" description="Helical" evidence="1">
    <location>
        <begin position="122"/>
        <end position="141"/>
    </location>
</feature>
<feature type="transmembrane region" description="Helical" evidence="1">
    <location>
        <begin position="24"/>
        <end position="45"/>
    </location>
</feature>
<evidence type="ECO:0000256" key="1">
    <source>
        <dbReference type="SAM" id="Phobius"/>
    </source>
</evidence>
<dbReference type="AlphaFoldDB" id="A0A1I7HA19"/>
<dbReference type="EMBL" id="FPBP01000004">
    <property type="protein sequence ID" value="SFU57553.1"/>
    <property type="molecule type" value="Genomic_DNA"/>
</dbReference>
<accession>A0A1I7HA19</accession>
<feature type="domain" description="DUF2231" evidence="2">
    <location>
        <begin position="22"/>
        <end position="140"/>
    </location>
</feature>
<gene>
    <name evidence="3" type="ORF">SAMN04487955_10487</name>
</gene>
<sequence>MDQQKELALTATAERTYRRGLHPIHALLLAGTLTLFLGATLSDYAYFTSYHIQWGTFASWLIAGGLIFNGLALLFALVGLFRADGHRRLSIVYFLLLLVTWIVGFINALIHAKDAWGMMPTGLILSIIVTVLACAATWIGFSRLSAGDKS</sequence>
<dbReference type="Proteomes" id="UP000198693">
    <property type="component" value="Unassembled WGS sequence"/>
</dbReference>
<dbReference type="STRING" id="463301.SAMN04487955_10487"/>
<keyword evidence="1" id="KW-0472">Membrane</keyword>
<keyword evidence="1" id="KW-0812">Transmembrane</keyword>
<name>A0A1I7HA19_9GAMM</name>
<protein>
    <submittedName>
        <fullName evidence="3">Uncharacterized membrane protein</fullName>
    </submittedName>
</protein>
<dbReference type="InterPro" id="IPR019251">
    <property type="entry name" value="DUF2231_TM"/>
</dbReference>
<evidence type="ECO:0000259" key="2">
    <source>
        <dbReference type="Pfam" id="PF09990"/>
    </source>
</evidence>
<evidence type="ECO:0000313" key="3">
    <source>
        <dbReference type="EMBL" id="SFU57553.1"/>
    </source>
</evidence>
<dbReference type="Pfam" id="PF09990">
    <property type="entry name" value="DUF2231"/>
    <property type="match status" value="1"/>
</dbReference>
<dbReference type="RefSeq" id="WP_245784204.1">
    <property type="nucleotide sequence ID" value="NZ_FPBP01000004.1"/>
</dbReference>
<feature type="transmembrane region" description="Helical" evidence="1">
    <location>
        <begin position="91"/>
        <end position="110"/>
    </location>
</feature>
<feature type="transmembrane region" description="Helical" evidence="1">
    <location>
        <begin position="57"/>
        <end position="79"/>
    </location>
</feature>
<evidence type="ECO:0000313" key="4">
    <source>
        <dbReference type="Proteomes" id="UP000198693"/>
    </source>
</evidence>
<reference evidence="4" key="1">
    <citation type="submission" date="2016-10" db="EMBL/GenBank/DDBJ databases">
        <authorList>
            <person name="Varghese N."/>
            <person name="Submissions S."/>
        </authorList>
    </citation>
    <scope>NUCLEOTIDE SEQUENCE [LARGE SCALE GENOMIC DNA]</scope>
    <source>
        <strain evidence="4">CGMCC 1.6981</strain>
    </source>
</reference>
<keyword evidence="1" id="KW-1133">Transmembrane helix</keyword>
<dbReference type="InterPro" id="IPR016923">
    <property type="entry name" value="UCP029509"/>
</dbReference>
<organism evidence="3 4">
    <name type="scientific">Halomonas korlensis</name>
    <dbReference type="NCBI Taxonomy" id="463301"/>
    <lineage>
        <taxon>Bacteria</taxon>
        <taxon>Pseudomonadati</taxon>
        <taxon>Pseudomonadota</taxon>
        <taxon>Gammaproteobacteria</taxon>
        <taxon>Oceanospirillales</taxon>
        <taxon>Halomonadaceae</taxon>
        <taxon>Halomonas</taxon>
    </lineage>
</organism>